<dbReference type="PANTHER" id="PTHR21340:SF7">
    <property type="entry name" value="NUDIX HYDROLASE DOMAIN-CONTAINING PROTEIN"/>
    <property type="match status" value="1"/>
</dbReference>
<organism evidence="3 4">
    <name type="scientific">Bryocella elongata</name>
    <dbReference type="NCBI Taxonomy" id="863522"/>
    <lineage>
        <taxon>Bacteria</taxon>
        <taxon>Pseudomonadati</taxon>
        <taxon>Acidobacteriota</taxon>
        <taxon>Terriglobia</taxon>
        <taxon>Terriglobales</taxon>
        <taxon>Acidobacteriaceae</taxon>
        <taxon>Bryocella</taxon>
    </lineage>
</organism>
<dbReference type="PROSITE" id="PS51462">
    <property type="entry name" value="NUDIX"/>
    <property type="match status" value="1"/>
</dbReference>
<evidence type="ECO:0000313" key="4">
    <source>
        <dbReference type="Proteomes" id="UP000236728"/>
    </source>
</evidence>
<dbReference type="PROSITE" id="PS00893">
    <property type="entry name" value="NUDIX_BOX"/>
    <property type="match status" value="1"/>
</dbReference>
<dbReference type="RefSeq" id="WP_103932825.1">
    <property type="nucleotide sequence ID" value="NZ_FNVA01000003.1"/>
</dbReference>
<reference evidence="3 4" key="1">
    <citation type="submission" date="2016-10" db="EMBL/GenBank/DDBJ databases">
        <authorList>
            <person name="de Groot N.N."/>
        </authorList>
    </citation>
    <scope>NUCLEOTIDE SEQUENCE [LARGE SCALE GENOMIC DNA]</scope>
    <source>
        <strain evidence="3 4">DSM 22489</strain>
    </source>
</reference>
<dbReference type="GO" id="GO:0006167">
    <property type="term" value="P:AMP biosynthetic process"/>
    <property type="evidence" value="ECO:0007669"/>
    <property type="project" value="TreeGrafter"/>
</dbReference>
<feature type="domain" description="Nudix hydrolase" evidence="2">
    <location>
        <begin position="5"/>
        <end position="153"/>
    </location>
</feature>
<dbReference type="PANTHER" id="PTHR21340">
    <property type="entry name" value="DIADENOSINE 5,5-P1,P4-TETRAPHOSPHATE PYROPHOSPHOHYDROLASE MUTT"/>
    <property type="match status" value="1"/>
</dbReference>
<name>A0A1H5XPA7_9BACT</name>
<dbReference type="EMBL" id="FNVA01000003">
    <property type="protein sequence ID" value="SEG13200.1"/>
    <property type="molecule type" value="Genomic_DNA"/>
</dbReference>
<gene>
    <name evidence="3" type="ORF">SAMN05421819_1896</name>
</gene>
<dbReference type="SUPFAM" id="SSF55811">
    <property type="entry name" value="Nudix"/>
    <property type="match status" value="1"/>
</dbReference>
<dbReference type="InterPro" id="IPR015797">
    <property type="entry name" value="NUDIX_hydrolase-like_dom_sf"/>
</dbReference>
<dbReference type="CDD" id="cd04662">
    <property type="entry name" value="NUDIX_Hydrolase"/>
    <property type="match status" value="1"/>
</dbReference>
<dbReference type="Pfam" id="PF00293">
    <property type="entry name" value="NUDIX"/>
    <property type="match status" value="1"/>
</dbReference>
<dbReference type="GO" id="GO:0006754">
    <property type="term" value="P:ATP biosynthetic process"/>
    <property type="evidence" value="ECO:0007669"/>
    <property type="project" value="TreeGrafter"/>
</dbReference>
<dbReference type="Proteomes" id="UP000236728">
    <property type="component" value="Unassembled WGS sequence"/>
</dbReference>
<keyword evidence="4" id="KW-1185">Reference proteome</keyword>
<evidence type="ECO:0000259" key="2">
    <source>
        <dbReference type="PROSITE" id="PS51462"/>
    </source>
</evidence>
<protein>
    <submittedName>
        <fullName evidence="3">Predicted NTP pyrophosphohydrolase, NUDIX family</fullName>
    </submittedName>
</protein>
<evidence type="ECO:0000256" key="1">
    <source>
        <dbReference type="ARBA" id="ARBA00022801"/>
    </source>
</evidence>
<proteinExistence type="predicted"/>
<dbReference type="InterPro" id="IPR020084">
    <property type="entry name" value="NUDIX_hydrolase_CS"/>
</dbReference>
<evidence type="ECO:0000313" key="3">
    <source>
        <dbReference type="EMBL" id="SEG13200.1"/>
    </source>
</evidence>
<dbReference type="AlphaFoldDB" id="A0A1H5XPA7"/>
<dbReference type="Gene3D" id="3.90.79.10">
    <property type="entry name" value="Nucleoside Triphosphate Pyrophosphohydrolase"/>
    <property type="match status" value="1"/>
</dbReference>
<accession>A0A1H5XPA7</accession>
<sequence>MSSKRSKQSAGLLLFRRVAHGLEVFLVHPGGPYWQKKNEGSWTIPKGEFDGDEAPLDAARREFLEETGFASHAPFLDLGSIRQKSGKVVAAWAFAGDCDPAQLISNTCEIEWPPRSGQQLTIPEIDRGAWFTLTEATLYLRAEQHPHLARLEEHLRLGVASRG</sequence>
<dbReference type="OrthoDB" id="9816289at2"/>
<dbReference type="InterPro" id="IPR051325">
    <property type="entry name" value="Nudix_hydrolase_domain"/>
</dbReference>
<keyword evidence="1 3" id="KW-0378">Hydrolase</keyword>
<dbReference type="InterPro" id="IPR000086">
    <property type="entry name" value="NUDIX_hydrolase_dom"/>
</dbReference>
<dbReference type="GO" id="GO:0004081">
    <property type="term" value="F:bis(5'-nucleosyl)-tetraphosphatase (asymmetrical) activity"/>
    <property type="evidence" value="ECO:0007669"/>
    <property type="project" value="TreeGrafter"/>
</dbReference>